<feature type="domain" description="4Fe-4S Mo/W bis-MGD-type" evidence="5">
    <location>
        <begin position="85"/>
        <end position="118"/>
    </location>
</feature>
<dbReference type="ExpressionAtlas" id="A0A2K3LP38">
    <property type="expression patterns" value="baseline"/>
</dbReference>
<dbReference type="Pfam" id="PF22151">
    <property type="entry name" value="Fer4_NDSU1"/>
    <property type="match status" value="1"/>
</dbReference>
<dbReference type="STRING" id="57577.A0A2K3LP38"/>
<evidence type="ECO:0000256" key="2">
    <source>
        <dbReference type="ARBA" id="ARBA00023004"/>
    </source>
</evidence>
<keyword evidence="2" id="KW-0408">Iron</keyword>
<accession>A0A2K3LP38</accession>
<reference evidence="6 7" key="2">
    <citation type="journal article" date="2017" name="Front. Plant Sci.">
        <title>Gene Classification and Mining of Molecular Markers Useful in Red Clover (Trifolium pratense) Breeding.</title>
        <authorList>
            <person name="Istvanek J."/>
            <person name="Dluhosova J."/>
            <person name="Dluhos P."/>
            <person name="Patkova L."/>
            <person name="Nedelnik J."/>
            <person name="Repkova J."/>
        </authorList>
    </citation>
    <scope>NUCLEOTIDE SEQUENCE [LARGE SCALE GENOMIC DNA]</scope>
    <source>
        <strain evidence="7">cv. Tatra</strain>
        <tissue evidence="6">Young leaves</tissue>
    </source>
</reference>
<comment type="caution">
    <text evidence="6">The sequence shown here is derived from an EMBL/GenBank/DDBJ whole genome shotgun (WGS) entry which is preliminary data.</text>
</comment>
<evidence type="ECO:0000313" key="6">
    <source>
        <dbReference type="EMBL" id="PNX80306.1"/>
    </source>
</evidence>
<name>A0A2K3LP38_TRIPR</name>
<sequence length="139" mass="15740">MFPTVEHFKQWFRFASFPFLLLSRLEIPLQFRFAFSNHRCVRSASEVARVHDLGMLTRGSGEEIGICVEIRMTSELSGNMINICHNTETIDVTDAVGSDIRIDSRGPEVMRIVQSLNELLYGSLLVNQSFEKGCLREAG</sequence>
<evidence type="ECO:0000256" key="1">
    <source>
        <dbReference type="ARBA" id="ARBA00022723"/>
    </source>
</evidence>
<evidence type="ECO:0000259" key="4">
    <source>
        <dbReference type="Pfam" id="PF22117"/>
    </source>
</evidence>
<dbReference type="Pfam" id="PF22117">
    <property type="entry name" value="Fer4_Nqo3"/>
    <property type="match status" value="1"/>
</dbReference>
<dbReference type="Proteomes" id="UP000236291">
    <property type="component" value="Unassembled WGS sequence"/>
</dbReference>
<evidence type="ECO:0000313" key="7">
    <source>
        <dbReference type="Proteomes" id="UP000236291"/>
    </source>
</evidence>
<dbReference type="InterPro" id="IPR054351">
    <property type="entry name" value="NADH_UbQ_OxRdtase_ferredoxin"/>
</dbReference>
<feature type="non-terminal residue" evidence="6">
    <location>
        <position position="139"/>
    </location>
</feature>
<gene>
    <name evidence="6" type="ORF">L195_g036303</name>
</gene>
<dbReference type="EMBL" id="ASHM01037703">
    <property type="protein sequence ID" value="PNX80306.1"/>
    <property type="molecule type" value="Genomic_DNA"/>
</dbReference>
<dbReference type="GO" id="GO:0046872">
    <property type="term" value="F:metal ion binding"/>
    <property type="evidence" value="ECO:0007669"/>
    <property type="project" value="UniProtKB-KW"/>
</dbReference>
<keyword evidence="3" id="KW-0411">Iron-sulfur</keyword>
<protein>
    <submittedName>
        <fullName evidence="6">NADH dehydrogenase</fullName>
    </submittedName>
</protein>
<dbReference type="InterPro" id="IPR006963">
    <property type="entry name" value="Mopterin_OxRdtase_4Fe-4S_dom"/>
</dbReference>
<feature type="domain" description="NADH-ubiquinone oxidoreductase ferredoxin-like" evidence="4">
    <location>
        <begin position="38"/>
        <end position="84"/>
    </location>
</feature>
<organism evidence="6 7">
    <name type="scientific">Trifolium pratense</name>
    <name type="common">Red clover</name>
    <dbReference type="NCBI Taxonomy" id="57577"/>
    <lineage>
        <taxon>Eukaryota</taxon>
        <taxon>Viridiplantae</taxon>
        <taxon>Streptophyta</taxon>
        <taxon>Embryophyta</taxon>
        <taxon>Tracheophyta</taxon>
        <taxon>Spermatophyta</taxon>
        <taxon>Magnoliopsida</taxon>
        <taxon>eudicotyledons</taxon>
        <taxon>Gunneridae</taxon>
        <taxon>Pentapetalae</taxon>
        <taxon>rosids</taxon>
        <taxon>fabids</taxon>
        <taxon>Fabales</taxon>
        <taxon>Fabaceae</taxon>
        <taxon>Papilionoideae</taxon>
        <taxon>50 kb inversion clade</taxon>
        <taxon>NPAAA clade</taxon>
        <taxon>Hologalegina</taxon>
        <taxon>IRL clade</taxon>
        <taxon>Trifolieae</taxon>
        <taxon>Trifolium</taxon>
    </lineage>
</organism>
<dbReference type="GO" id="GO:0016491">
    <property type="term" value="F:oxidoreductase activity"/>
    <property type="evidence" value="ECO:0007669"/>
    <property type="project" value="InterPro"/>
</dbReference>
<evidence type="ECO:0000259" key="5">
    <source>
        <dbReference type="Pfam" id="PF22151"/>
    </source>
</evidence>
<dbReference type="GO" id="GO:0051536">
    <property type="term" value="F:iron-sulfur cluster binding"/>
    <property type="evidence" value="ECO:0007669"/>
    <property type="project" value="UniProtKB-KW"/>
</dbReference>
<dbReference type="AlphaFoldDB" id="A0A2K3LP38"/>
<keyword evidence="1" id="KW-0479">Metal-binding</keyword>
<proteinExistence type="predicted"/>
<reference evidence="6 7" key="1">
    <citation type="journal article" date="2014" name="Am. J. Bot.">
        <title>Genome assembly and annotation for red clover (Trifolium pratense; Fabaceae).</title>
        <authorList>
            <person name="Istvanek J."/>
            <person name="Jaros M."/>
            <person name="Krenek A."/>
            <person name="Repkova J."/>
        </authorList>
    </citation>
    <scope>NUCLEOTIDE SEQUENCE [LARGE SCALE GENOMIC DNA]</scope>
    <source>
        <strain evidence="7">cv. Tatra</strain>
        <tissue evidence="6">Young leaves</tissue>
    </source>
</reference>
<evidence type="ECO:0000256" key="3">
    <source>
        <dbReference type="ARBA" id="ARBA00023014"/>
    </source>
</evidence>